<reference evidence="3" key="1">
    <citation type="journal article" date="2021" name="Evol. Appl.">
        <title>The genome of the Pyrenean desman and the effects of bottlenecks and inbreeding on the genomic landscape of an endangered species.</title>
        <authorList>
            <person name="Escoda L."/>
            <person name="Castresana J."/>
        </authorList>
    </citation>
    <scope>NUCLEOTIDE SEQUENCE</scope>
    <source>
        <strain evidence="3">IBE-C5619</strain>
    </source>
</reference>
<dbReference type="InterPro" id="IPR025209">
    <property type="entry name" value="DUF4209"/>
</dbReference>
<feature type="domain" description="DUF4209" evidence="2">
    <location>
        <begin position="284"/>
        <end position="363"/>
    </location>
</feature>
<dbReference type="PANTHER" id="PTHR31701">
    <property type="entry name" value="ENDOPLASMIC RETICULUM MEMBRANE-ASSOCIATED RNA DEGRADATION PROTEIN"/>
    <property type="match status" value="1"/>
</dbReference>
<dbReference type="OrthoDB" id="49386at2759"/>
<dbReference type="Pfam" id="PF13910">
    <property type="entry name" value="DUF4209"/>
    <property type="match status" value="1"/>
</dbReference>
<comment type="caution">
    <text evidence="3">The sequence shown here is derived from an EMBL/GenBank/DDBJ whole genome shotgun (WGS) entry which is preliminary data.</text>
</comment>
<gene>
    <name evidence="3" type="ORF">J0S82_015871</name>
</gene>
<feature type="compositionally biased region" description="Gly residues" evidence="1">
    <location>
        <begin position="66"/>
        <end position="75"/>
    </location>
</feature>
<dbReference type="PANTHER" id="PTHR31701:SF2">
    <property type="entry name" value="ENDOPLASMIC RETICULUM MEMBRANE-ASSOCIATED RNA DEGRADATION PROTEIN"/>
    <property type="match status" value="1"/>
</dbReference>
<protein>
    <submittedName>
        <fullName evidence="3">Endoplasmic reticulum membrane-associated RNA degradation protein</fullName>
    </submittedName>
</protein>
<evidence type="ECO:0000313" key="3">
    <source>
        <dbReference type="EMBL" id="KAG8504743.1"/>
    </source>
</evidence>
<proteinExistence type="predicted"/>
<feature type="non-terminal residue" evidence="3">
    <location>
        <position position="853"/>
    </location>
</feature>
<evidence type="ECO:0000313" key="4">
    <source>
        <dbReference type="Proteomes" id="UP000700334"/>
    </source>
</evidence>
<sequence length="853" mass="90792">GRRRRASPEVRARAREAGRGGAVLRVIFRRRRPCRSSGRSPGRIGASSSGAGGLVERHGGSRDGPSGAGRAGHGGGRVRETPGGRRGGWVAYLALADSIGPPASDPPTDRGPRLVSPWSVDLSIGAGGGAVGPCAGADQPSLQNAGHRGAARGGSPGDPVTTFLSPSVHELICKVGFETCERCDASTVVSQHGEVCWPAFTDCVVHTDSGKGLDYRGSVRLLGPVCETVHSYVLSLTREQFEVQLAPWLQWTSFPELFPEVLDALGSAQATAVSLGLMKLTAFLERALGDVFLLIGKECPFLLRDLLASEELAQVFGQPVMNVLRIFLGSPHGLNLRNVLWHGFAAPGEIPAKYCSTVLLLTVGLGQLLQRFLQQSQRTLVPRPHRTLTLTEDLGTLPGKKSALVPATMLPYWEAALEKFTSHRFADCAVLLLTQLEAALRSVFAAVNDCPKRLLTAEATALYTTFDEMLAERLDDGRVNQLPAVLGEAAMEFLCDFLSCQEGPRLRDRLSHGEVGVQEFPGAAAELLLAFSLALLLRFAGKAQSAAAQESAAVRALVGLAEGYRARFHPVPRLQQQVLSCGRDLSTWFLLPLPPDLEQEAARLEGSPEADACRSLILRVATALPPRPGLRWAFGVDATAVPAAGWAPALEALCRTRVPTLFCARPVLEVLGLLRRVLGRLALLGPQVAASAEQRLQQWARRALRSRQRRNCLRMARRWVRGWAGAGRGLGGLGAGGGAGGGGSTRPGSCTAGSPHRASVATAAHAPRPGFGAQSLLLYHIARGGLRDRPAPGQPPGVTWGQLWVSPAGPPFARSLQLLCPALSLLLVLVALEAVSVHSVSGKSRGEYQQYLR</sequence>
<dbReference type="Proteomes" id="UP000700334">
    <property type="component" value="Unassembled WGS sequence"/>
</dbReference>
<dbReference type="EMBL" id="JAGFMF010012282">
    <property type="protein sequence ID" value="KAG8504743.1"/>
    <property type="molecule type" value="Genomic_DNA"/>
</dbReference>
<evidence type="ECO:0000256" key="1">
    <source>
        <dbReference type="SAM" id="MobiDB-lite"/>
    </source>
</evidence>
<feature type="region of interest" description="Disordered" evidence="1">
    <location>
        <begin position="1"/>
        <end position="84"/>
    </location>
</feature>
<organism evidence="3 4">
    <name type="scientific">Galemys pyrenaicus</name>
    <name type="common">Iberian desman</name>
    <name type="synonym">Pyrenean desman</name>
    <dbReference type="NCBI Taxonomy" id="202257"/>
    <lineage>
        <taxon>Eukaryota</taxon>
        <taxon>Metazoa</taxon>
        <taxon>Chordata</taxon>
        <taxon>Craniata</taxon>
        <taxon>Vertebrata</taxon>
        <taxon>Euteleostomi</taxon>
        <taxon>Mammalia</taxon>
        <taxon>Eutheria</taxon>
        <taxon>Laurasiatheria</taxon>
        <taxon>Eulipotyphla</taxon>
        <taxon>Talpidae</taxon>
        <taxon>Galemys</taxon>
    </lineage>
</organism>
<keyword evidence="4" id="KW-1185">Reference proteome</keyword>
<dbReference type="AlphaFoldDB" id="A0A8J6DFV0"/>
<dbReference type="InterPro" id="IPR039635">
    <property type="entry name" value="ERMARD"/>
</dbReference>
<evidence type="ECO:0000259" key="2">
    <source>
        <dbReference type="Pfam" id="PF13910"/>
    </source>
</evidence>
<feature type="compositionally biased region" description="Low complexity" evidence="1">
    <location>
        <begin position="35"/>
        <end position="49"/>
    </location>
</feature>
<feature type="compositionally biased region" description="Basic and acidic residues" evidence="1">
    <location>
        <begin position="1"/>
        <end position="18"/>
    </location>
</feature>
<accession>A0A8J6DFV0</accession>
<name>A0A8J6DFV0_GALPY</name>